<dbReference type="GO" id="GO:0030014">
    <property type="term" value="C:CCR4-NOT complex"/>
    <property type="evidence" value="ECO:0007669"/>
    <property type="project" value="InterPro"/>
</dbReference>
<keyword evidence="2" id="KW-1185">Reference proteome</keyword>
<dbReference type="Proteomes" id="UP000734854">
    <property type="component" value="Unassembled WGS sequence"/>
</dbReference>
<proteinExistence type="predicted"/>
<name>A0A8J5I8L0_ZINOF</name>
<dbReference type="GO" id="GO:0003676">
    <property type="term" value="F:nucleic acid binding"/>
    <property type="evidence" value="ECO:0007669"/>
    <property type="project" value="InterPro"/>
</dbReference>
<organism evidence="1 2">
    <name type="scientific">Zingiber officinale</name>
    <name type="common">Ginger</name>
    <name type="synonym">Amomum zingiber</name>
    <dbReference type="NCBI Taxonomy" id="94328"/>
    <lineage>
        <taxon>Eukaryota</taxon>
        <taxon>Viridiplantae</taxon>
        <taxon>Streptophyta</taxon>
        <taxon>Embryophyta</taxon>
        <taxon>Tracheophyta</taxon>
        <taxon>Spermatophyta</taxon>
        <taxon>Magnoliopsida</taxon>
        <taxon>Liliopsida</taxon>
        <taxon>Zingiberales</taxon>
        <taxon>Zingiberaceae</taxon>
        <taxon>Zingiber</taxon>
    </lineage>
</organism>
<gene>
    <name evidence="1" type="ORF">ZIOFF_003382</name>
</gene>
<dbReference type="SUPFAM" id="SSF53098">
    <property type="entry name" value="Ribonuclease H-like"/>
    <property type="match status" value="1"/>
</dbReference>
<sequence length="85" mass="9945">MPVIEFSGFLRFTSRHASEVERYSDRKYNVDNLRIIQLGIALFYAIVNQPMPRVAWQINFSDFDPDVDYCSPEPMRMLKNSGINL</sequence>
<dbReference type="InterPro" id="IPR012337">
    <property type="entry name" value="RNaseH-like_sf"/>
</dbReference>
<dbReference type="AlphaFoldDB" id="A0A8J5I8L0"/>
<comment type="caution">
    <text evidence="1">The sequence shown here is derived from an EMBL/GenBank/DDBJ whole genome shotgun (WGS) entry which is preliminary data.</text>
</comment>
<dbReference type="GO" id="GO:0004535">
    <property type="term" value="F:poly(A)-specific ribonuclease activity"/>
    <property type="evidence" value="ECO:0007669"/>
    <property type="project" value="InterPro"/>
</dbReference>
<evidence type="ECO:0000313" key="1">
    <source>
        <dbReference type="EMBL" id="KAG6538269.1"/>
    </source>
</evidence>
<evidence type="ECO:0000313" key="2">
    <source>
        <dbReference type="Proteomes" id="UP000734854"/>
    </source>
</evidence>
<accession>A0A8J5I8L0</accession>
<dbReference type="Gene3D" id="3.30.420.10">
    <property type="entry name" value="Ribonuclease H-like superfamily/Ribonuclease H"/>
    <property type="match status" value="1"/>
</dbReference>
<dbReference type="EMBL" id="JACMSC010000001">
    <property type="protein sequence ID" value="KAG6538269.1"/>
    <property type="molecule type" value="Genomic_DNA"/>
</dbReference>
<reference evidence="1 2" key="1">
    <citation type="submission" date="2020-08" db="EMBL/GenBank/DDBJ databases">
        <title>Plant Genome Project.</title>
        <authorList>
            <person name="Zhang R.-G."/>
        </authorList>
    </citation>
    <scope>NUCLEOTIDE SEQUENCE [LARGE SCALE GENOMIC DNA]</scope>
    <source>
        <tissue evidence="1">Rhizome</tissue>
    </source>
</reference>
<dbReference type="InterPro" id="IPR036397">
    <property type="entry name" value="RNaseH_sf"/>
</dbReference>
<dbReference type="InterPro" id="IPR039637">
    <property type="entry name" value="CNOT7/CNOT8/Pop2"/>
</dbReference>
<dbReference type="PANTHER" id="PTHR10797">
    <property type="entry name" value="CCR4-NOT TRANSCRIPTION COMPLEX SUBUNIT"/>
    <property type="match status" value="1"/>
</dbReference>
<protein>
    <submittedName>
        <fullName evidence="1">Uncharacterized protein</fullName>
    </submittedName>
</protein>